<feature type="non-terminal residue" evidence="2">
    <location>
        <position position="278"/>
    </location>
</feature>
<accession>A0A7R9BU60</accession>
<keyword evidence="1" id="KW-0732">Signal</keyword>
<reference evidence="2" key="1">
    <citation type="submission" date="2020-11" db="EMBL/GenBank/DDBJ databases">
        <authorList>
            <person name="Tran Van P."/>
        </authorList>
    </citation>
    <scope>NUCLEOTIDE SEQUENCE</scope>
</reference>
<dbReference type="AlphaFoldDB" id="A0A7R9BU60"/>
<feature type="signal peptide" evidence="1">
    <location>
        <begin position="1"/>
        <end position="20"/>
    </location>
</feature>
<dbReference type="EMBL" id="OA885108">
    <property type="protein sequence ID" value="CAD7281667.1"/>
    <property type="molecule type" value="Genomic_DNA"/>
</dbReference>
<sequence length="278" mass="31490">MYFLLLAANILHALLSPKVGITGICKSVYSCTEYLWMLPKFAGMDFNPPSMTFDHPGFLSTKQILILVPFLADDTSKYQLPEHVKWINSSDSKWQWNYKREIFGESSKAVVLAQRKHHSLSKTFKAAGLRLNSTCLVSKNALGIPISDWQLPEISQLLNIPQETESLVRKLFQISARHRHKLGHELGSHKTDHFRVKLANEEDLDIQPRKSTTFNMLIILFGLASIPGSDTILFITIHQVFRVQDLVPLSQLTSDDKLIEQEKAPAEDFHDASNLGQP</sequence>
<evidence type="ECO:0000313" key="3">
    <source>
        <dbReference type="Proteomes" id="UP000678499"/>
    </source>
</evidence>
<evidence type="ECO:0000313" key="2">
    <source>
        <dbReference type="EMBL" id="CAD7281667.1"/>
    </source>
</evidence>
<gene>
    <name evidence="2" type="ORF">NMOB1V02_LOCUS9306</name>
</gene>
<dbReference type="EMBL" id="CAJPEX010003071">
    <property type="protein sequence ID" value="CAG0921819.1"/>
    <property type="molecule type" value="Genomic_DNA"/>
</dbReference>
<evidence type="ECO:0000256" key="1">
    <source>
        <dbReference type="SAM" id="SignalP"/>
    </source>
</evidence>
<keyword evidence="3" id="KW-1185">Reference proteome</keyword>
<feature type="chain" id="PRO_5036210253" evidence="1">
    <location>
        <begin position="21"/>
        <end position="278"/>
    </location>
</feature>
<organism evidence="2">
    <name type="scientific">Notodromas monacha</name>
    <dbReference type="NCBI Taxonomy" id="399045"/>
    <lineage>
        <taxon>Eukaryota</taxon>
        <taxon>Metazoa</taxon>
        <taxon>Ecdysozoa</taxon>
        <taxon>Arthropoda</taxon>
        <taxon>Crustacea</taxon>
        <taxon>Oligostraca</taxon>
        <taxon>Ostracoda</taxon>
        <taxon>Podocopa</taxon>
        <taxon>Podocopida</taxon>
        <taxon>Cypridocopina</taxon>
        <taxon>Cypridoidea</taxon>
        <taxon>Cyprididae</taxon>
        <taxon>Notodromas</taxon>
    </lineage>
</organism>
<protein>
    <submittedName>
        <fullName evidence="2">Uncharacterized protein</fullName>
    </submittedName>
</protein>
<proteinExistence type="predicted"/>
<name>A0A7R9BU60_9CRUS</name>
<dbReference type="Proteomes" id="UP000678499">
    <property type="component" value="Unassembled WGS sequence"/>
</dbReference>